<dbReference type="Proteomes" id="UP001271007">
    <property type="component" value="Unassembled WGS sequence"/>
</dbReference>
<feature type="compositionally biased region" description="Polar residues" evidence="1">
    <location>
        <begin position="1"/>
        <end position="12"/>
    </location>
</feature>
<proteinExistence type="predicted"/>
<protein>
    <submittedName>
        <fullName evidence="2">Uncharacterized protein</fullName>
    </submittedName>
</protein>
<organism evidence="2 3">
    <name type="scientific">Extremus antarcticus</name>
    <dbReference type="NCBI Taxonomy" id="702011"/>
    <lineage>
        <taxon>Eukaryota</taxon>
        <taxon>Fungi</taxon>
        <taxon>Dikarya</taxon>
        <taxon>Ascomycota</taxon>
        <taxon>Pezizomycotina</taxon>
        <taxon>Dothideomycetes</taxon>
        <taxon>Dothideomycetidae</taxon>
        <taxon>Mycosphaerellales</taxon>
        <taxon>Extremaceae</taxon>
        <taxon>Extremus</taxon>
    </lineage>
</organism>
<dbReference type="AlphaFoldDB" id="A0AAJ0G773"/>
<name>A0AAJ0G773_9PEZI</name>
<evidence type="ECO:0000313" key="3">
    <source>
        <dbReference type="Proteomes" id="UP001271007"/>
    </source>
</evidence>
<feature type="region of interest" description="Disordered" evidence="1">
    <location>
        <begin position="1"/>
        <end position="57"/>
    </location>
</feature>
<sequence length="113" mass="12120">MADTATPVSPVSGSKHPELTLSAASVDVNTEPVELDATPTSPERLRERRGSKADGLMQLSAEERDRRQKLIDERQGDAAVLVDVPQTPGAEEFGKSEDAEGHVSTKPRASERA</sequence>
<evidence type="ECO:0000256" key="1">
    <source>
        <dbReference type="SAM" id="MobiDB-lite"/>
    </source>
</evidence>
<accession>A0AAJ0G773</accession>
<reference evidence="2" key="1">
    <citation type="submission" date="2023-04" db="EMBL/GenBank/DDBJ databases">
        <title>Black Yeasts Isolated from many extreme environments.</title>
        <authorList>
            <person name="Coleine C."/>
            <person name="Stajich J.E."/>
            <person name="Selbmann L."/>
        </authorList>
    </citation>
    <scope>NUCLEOTIDE SEQUENCE</scope>
    <source>
        <strain evidence="2">CCFEE 5312</strain>
    </source>
</reference>
<keyword evidence="3" id="KW-1185">Reference proteome</keyword>
<evidence type="ECO:0000313" key="2">
    <source>
        <dbReference type="EMBL" id="KAK3046579.1"/>
    </source>
</evidence>
<dbReference type="EMBL" id="JAWDJX010000086">
    <property type="protein sequence ID" value="KAK3046579.1"/>
    <property type="molecule type" value="Genomic_DNA"/>
</dbReference>
<comment type="caution">
    <text evidence="2">The sequence shown here is derived from an EMBL/GenBank/DDBJ whole genome shotgun (WGS) entry which is preliminary data.</text>
</comment>
<gene>
    <name evidence="2" type="ORF">LTR09_011927</name>
</gene>
<feature type="region of interest" description="Disordered" evidence="1">
    <location>
        <begin position="72"/>
        <end position="113"/>
    </location>
</feature>
<feature type="compositionally biased region" description="Basic and acidic residues" evidence="1">
    <location>
        <begin position="43"/>
        <end position="52"/>
    </location>
</feature>
<feature type="compositionally biased region" description="Basic and acidic residues" evidence="1">
    <location>
        <begin position="92"/>
        <end position="113"/>
    </location>
</feature>